<evidence type="ECO:0000313" key="2">
    <source>
        <dbReference type="EMBL" id="MAA14755.1"/>
    </source>
</evidence>
<keyword evidence="1" id="KW-0812">Transmembrane</keyword>
<sequence>MFSARCERHFSSPAAEAAKAELMAGDNNSALFTLACADARFGGRGWYIFSFRRACAGHVGSSREELLAIFFFCWNACITALHLYIYIILHAVYGNDHLHMYIKKGVGCLL</sequence>
<evidence type="ECO:0000256" key="1">
    <source>
        <dbReference type="SAM" id="Phobius"/>
    </source>
</evidence>
<name>A0A224YCV7_9ACAR</name>
<organism evidence="2">
    <name type="scientific">Rhipicephalus zambeziensis</name>
    <dbReference type="NCBI Taxonomy" id="60191"/>
    <lineage>
        <taxon>Eukaryota</taxon>
        <taxon>Metazoa</taxon>
        <taxon>Ecdysozoa</taxon>
        <taxon>Arthropoda</taxon>
        <taxon>Chelicerata</taxon>
        <taxon>Arachnida</taxon>
        <taxon>Acari</taxon>
        <taxon>Parasitiformes</taxon>
        <taxon>Ixodida</taxon>
        <taxon>Ixodoidea</taxon>
        <taxon>Ixodidae</taxon>
        <taxon>Rhipicephalinae</taxon>
        <taxon>Rhipicephalus</taxon>
        <taxon>Rhipicephalus</taxon>
    </lineage>
</organism>
<feature type="transmembrane region" description="Helical" evidence="1">
    <location>
        <begin position="66"/>
        <end position="89"/>
    </location>
</feature>
<reference evidence="2" key="1">
    <citation type="journal article" date="2017" name="Parasit. Vectors">
        <title>Sialotranscriptomics of Rhipicephalus zambeziensis reveals intricate expression profiles of secretory proteins and suggests tight temporal transcriptional regulation during blood-feeding.</title>
        <authorList>
            <person name="de Castro M.H."/>
            <person name="de Klerk D."/>
            <person name="Pienaar R."/>
            <person name="Rees D.J.G."/>
            <person name="Mans B.J."/>
        </authorList>
    </citation>
    <scope>NUCLEOTIDE SEQUENCE</scope>
    <source>
        <tissue evidence="2">Salivary glands</tissue>
    </source>
</reference>
<proteinExistence type="predicted"/>
<protein>
    <submittedName>
        <fullName evidence="2">Uncharacterized protein</fullName>
    </submittedName>
</protein>
<dbReference type="AlphaFoldDB" id="A0A224YCV7"/>
<accession>A0A224YCV7</accession>
<keyword evidence="1" id="KW-0472">Membrane</keyword>
<keyword evidence="1" id="KW-1133">Transmembrane helix</keyword>
<dbReference type="EMBL" id="GFPF01003609">
    <property type="protein sequence ID" value="MAA14755.1"/>
    <property type="molecule type" value="Transcribed_RNA"/>
</dbReference>